<organism evidence="1 2">
    <name type="scientific">Pseudomonas mosselii</name>
    <dbReference type="NCBI Taxonomy" id="78327"/>
    <lineage>
        <taxon>Bacteria</taxon>
        <taxon>Pseudomonadati</taxon>
        <taxon>Pseudomonadota</taxon>
        <taxon>Gammaproteobacteria</taxon>
        <taxon>Pseudomonadales</taxon>
        <taxon>Pseudomonadaceae</taxon>
        <taxon>Pseudomonas</taxon>
    </lineage>
</organism>
<accession>A0A7W2Q0T7</accession>
<gene>
    <name evidence="1" type="ORF">H4C75_24000</name>
</gene>
<protein>
    <submittedName>
        <fullName evidence="1">Uncharacterized protein</fullName>
    </submittedName>
</protein>
<evidence type="ECO:0000313" key="2">
    <source>
        <dbReference type="Proteomes" id="UP000541770"/>
    </source>
</evidence>
<dbReference type="AlphaFoldDB" id="A0A7W2Q0T7"/>
<dbReference type="RefSeq" id="WP_062574028.1">
    <property type="nucleotide sequence ID" value="NZ_JACGDE010000021.1"/>
</dbReference>
<evidence type="ECO:0000313" key="1">
    <source>
        <dbReference type="EMBL" id="MBA6067803.1"/>
    </source>
</evidence>
<dbReference type="EMBL" id="JACGDE010000021">
    <property type="protein sequence ID" value="MBA6067803.1"/>
    <property type="molecule type" value="Genomic_DNA"/>
</dbReference>
<dbReference type="Proteomes" id="UP000541770">
    <property type="component" value="Unassembled WGS sequence"/>
</dbReference>
<comment type="caution">
    <text evidence="1">The sequence shown here is derived from an EMBL/GenBank/DDBJ whole genome shotgun (WGS) entry which is preliminary data.</text>
</comment>
<proteinExistence type="predicted"/>
<name>A0A7W2Q0T7_9PSED</name>
<sequence length="348" mass="39517">MIDYNSPKLQAQLQEFMLDLARLNRKATERLDGTELRNSRVKLLDFITKYSKEEIIPKWEESKLRLYSGGRASRGFEAELESLWNRAIVNYQQMSASEMIRNLPAIVSEQILEGDDGYAREGFEAAARMELLSITIPVIEGYATPGDDILLYAMDVLTNPGDDAEETIAEHLIAPTQMLYSYLCIFGLLIEARRTMASNRATEAYTYLIDASYMLGMLESSAWLMPRFDKIAASRNGKLRARKETPKKAAIRQAKDYVKHLFDHLMPTDATGIRKWKSADAAKFEVNAYLAEKNITLGISADLIDKECVILHRADKMRQKVNKFNVLVNFVFVKKDGTKVNIPVPIND</sequence>
<reference evidence="1 2" key="1">
    <citation type="submission" date="2020-07" db="EMBL/GenBank/DDBJ databases">
        <title>Diversity of carbapenemase encoding genes among Pseudomonas putida group clinical isolates in a tertiary Brazilian hospital.</title>
        <authorList>
            <person name="Alberto-Lei F."/>
            <person name="Nodari C.S."/>
            <person name="Streling A.P."/>
            <person name="Paulino J.T."/>
            <person name="Bessa-Neto F.O."/>
            <person name="Cayo R."/>
            <person name="Gales A.C."/>
        </authorList>
    </citation>
    <scope>NUCLEOTIDE SEQUENCE [LARGE SCALE GENOMIC DNA]</scope>
    <source>
        <strain evidence="1 2">14802</strain>
    </source>
</reference>